<name>A0A117R7E6_9ACTN</name>
<dbReference type="Proteomes" id="UP000053024">
    <property type="component" value="Unassembled WGS sequence"/>
</dbReference>
<dbReference type="EMBL" id="LMWX01000115">
    <property type="protein sequence ID" value="KUN75028.1"/>
    <property type="molecule type" value="Genomic_DNA"/>
</dbReference>
<keyword evidence="1" id="KW-0812">Transmembrane</keyword>
<evidence type="ECO:0000313" key="3">
    <source>
        <dbReference type="Proteomes" id="UP000053024"/>
    </source>
</evidence>
<evidence type="ECO:0000256" key="1">
    <source>
        <dbReference type="SAM" id="Phobius"/>
    </source>
</evidence>
<feature type="transmembrane region" description="Helical" evidence="1">
    <location>
        <begin position="20"/>
        <end position="44"/>
    </location>
</feature>
<protein>
    <submittedName>
        <fullName evidence="2">Uncharacterized protein</fullName>
    </submittedName>
</protein>
<sequence length="89" mass="10057">MDSATIFFLYHNYRSTLFATALYALVTLSAFTQNAALTIFLSIVGIPTPGEFISELRSANRRAVKYFAVQDYTMHCKHSKDATPESIWN</sequence>
<evidence type="ECO:0000313" key="2">
    <source>
        <dbReference type="EMBL" id="KUN75028.1"/>
    </source>
</evidence>
<reference evidence="2 3" key="1">
    <citation type="submission" date="2015-10" db="EMBL/GenBank/DDBJ databases">
        <title>Draft genome sequence of Streptomyces bungoensis DSM 41781, type strain for the species Streptomyces bungoensis.</title>
        <authorList>
            <person name="Ruckert C."/>
            <person name="Winkler A."/>
            <person name="Kalinowski J."/>
            <person name="Kampfer P."/>
            <person name="Glaeser S."/>
        </authorList>
    </citation>
    <scope>NUCLEOTIDE SEQUENCE [LARGE SCALE GENOMIC DNA]</scope>
    <source>
        <strain evidence="2 3">DSM 41781</strain>
    </source>
</reference>
<keyword evidence="3" id="KW-1185">Reference proteome</keyword>
<comment type="caution">
    <text evidence="2">The sequence shown here is derived from an EMBL/GenBank/DDBJ whole genome shotgun (WGS) entry which is preliminary data.</text>
</comment>
<keyword evidence="1" id="KW-0472">Membrane</keyword>
<dbReference type="AlphaFoldDB" id="A0A117R7E6"/>
<dbReference type="RefSeq" id="WP_061931234.1">
    <property type="nucleotide sequence ID" value="NZ_JBEYBH010000024.1"/>
</dbReference>
<keyword evidence="1" id="KW-1133">Transmembrane helix</keyword>
<accession>A0A117R7E6</accession>
<organism evidence="2 3">
    <name type="scientific">Streptomyces bungoensis</name>
    <dbReference type="NCBI Taxonomy" id="285568"/>
    <lineage>
        <taxon>Bacteria</taxon>
        <taxon>Bacillati</taxon>
        <taxon>Actinomycetota</taxon>
        <taxon>Actinomycetes</taxon>
        <taxon>Kitasatosporales</taxon>
        <taxon>Streptomycetaceae</taxon>
        <taxon>Streptomyces</taxon>
    </lineage>
</organism>
<proteinExistence type="predicted"/>
<gene>
    <name evidence="2" type="ORF">AQJ66_36525</name>
</gene>